<reference evidence="9 10" key="1">
    <citation type="submission" date="2017-06" db="EMBL/GenBank/DDBJ databases">
        <title>Draft genome sequence of anaerobic fermentative bacterium Anaeromicrobium sediminis DY2726D isolated from West Pacific Ocean sediments.</title>
        <authorList>
            <person name="Zeng X."/>
        </authorList>
    </citation>
    <scope>NUCLEOTIDE SEQUENCE [LARGE SCALE GENOMIC DNA]</scope>
    <source>
        <strain evidence="9 10">DY2726D</strain>
    </source>
</reference>
<keyword evidence="4" id="KW-1003">Cell membrane</keyword>
<evidence type="ECO:0000256" key="1">
    <source>
        <dbReference type="ARBA" id="ARBA00004651"/>
    </source>
</evidence>
<dbReference type="OrthoDB" id="9775735at2"/>
<sequence>MITESKTNKIRSLVFFPAFLLLILAIFLNFANPEAFLRVTTAAKNFMTVQCGWMFSLAGVACLMAVVLAYFSPLGEIRVGGSKAEPLLNKGSWFAVTLTTTIASGIMFWGTAEPIWHIAYPPKGIEPMSAAAAKFAMETLFLHWTFVPYAFYTVPTIVFAFAYYNMKKPFSVGSQISPILGNIDQGKVDKWVDAIILFAIGTGIASSFATSVMNMGGGINALTGINNDKTVWIIVTVATTALFTLASGSGLFKGIKFLAKFNVYLYYTIIAALVILGPTVYIFSLGTEAFGGFLSGIFDKALFTGAAASDSWATGWTTFYWTNWMAWAPVTAVFLARISYGYKMKEVIMMNFFIPAGFGALWMTIVGGTAINFQMTGRVDLLAVMNEQGSGAAGYAVLNELPFAGLLMIIYLVAVVVTFATATDSTTNAMASICTTGITEADQEAPLYLKVLWGAIVGTMAVIFLGTFGVDGIKMLSYLGGFPALVLGVLSLISLVFIMKRPEKFDVVSNEENENQCL</sequence>
<evidence type="ECO:0000256" key="3">
    <source>
        <dbReference type="ARBA" id="ARBA00022448"/>
    </source>
</evidence>
<dbReference type="PANTHER" id="PTHR30047">
    <property type="entry name" value="HIGH-AFFINITY CHOLINE TRANSPORT PROTEIN-RELATED"/>
    <property type="match status" value="1"/>
</dbReference>
<name>A0A267MKG0_9FIRM</name>
<keyword evidence="10" id="KW-1185">Reference proteome</keyword>
<evidence type="ECO:0000256" key="4">
    <source>
        <dbReference type="ARBA" id="ARBA00022475"/>
    </source>
</evidence>
<feature type="transmembrane region" description="Helical" evidence="8">
    <location>
        <begin position="52"/>
        <end position="71"/>
    </location>
</feature>
<feature type="transmembrane region" description="Helical" evidence="8">
    <location>
        <begin position="264"/>
        <end position="284"/>
    </location>
</feature>
<keyword evidence="3" id="KW-0813">Transport</keyword>
<keyword evidence="5 8" id="KW-0812">Transmembrane</keyword>
<protein>
    <submittedName>
        <fullName evidence="9">BCCT transporter</fullName>
    </submittedName>
</protein>
<feature type="transmembrane region" description="Helical" evidence="8">
    <location>
        <begin position="451"/>
        <end position="470"/>
    </location>
</feature>
<proteinExistence type="inferred from homology"/>
<dbReference type="Proteomes" id="UP000216024">
    <property type="component" value="Unassembled WGS sequence"/>
</dbReference>
<feature type="transmembrane region" description="Helical" evidence="8">
    <location>
        <begin position="146"/>
        <end position="164"/>
    </location>
</feature>
<dbReference type="AlphaFoldDB" id="A0A267MKG0"/>
<dbReference type="Pfam" id="PF02028">
    <property type="entry name" value="BCCT"/>
    <property type="match status" value="1"/>
</dbReference>
<evidence type="ECO:0000256" key="6">
    <source>
        <dbReference type="ARBA" id="ARBA00022989"/>
    </source>
</evidence>
<evidence type="ECO:0000313" key="9">
    <source>
        <dbReference type="EMBL" id="PAB60091.1"/>
    </source>
</evidence>
<feature type="transmembrane region" description="Helical" evidence="8">
    <location>
        <begin position="352"/>
        <end position="373"/>
    </location>
</feature>
<dbReference type="GO" id="GO:0005886">
    <property type="term" value="C:plasma membrane"/>
    <property type="evidence" value="ECO:0007669"/>
    <property type="project" value="UniProtKB-SubCell"/>
</dbReference>
<evidence type="ECO:0000256" key="5">
    <source>
        <dbReference type="ARBA" id="ARBA00022692"/>
    </source>
</evidence>
<organism evidence="9 10">
    <name type="scientific">Anaeromicrobium sediminis</name>
    <dbReference type="NCBI Taxonomy" id="1478221"/>
    <lineage>
        <taxon>Bacteria</taxon>
        <taxon>Bacillati</taxon>
        <taxon>Bacillota</taxon>
        <taxon>Clostridia</taxon>
        <taxon>Peptostreptococcales</taxon>
        <taxon>Thermotaleaceae</taxon>
        <taxon>Anaeromicrobium</taxon>
    </lineage>
</organism>
<feature type="transmembrane region" description="Helical" evidence="8">
    <location>
        <begin position="403"/>
        <end position="422"/>
    </location>
</feature>
<dbReference type="GO" id="GO:0022857">
    <property type="term" value="F:transmembrane transporter activity"/>
    <property type="evidence" value="ECO:0007669"/>
    <property type="project" value="InterPro"/>
</dbReference>
<comment type="subcellular location">
    <subcellularLocation>
        <location evidence="1">Cell membrane</location>
        <topology evidence="1">Multi-pass membrane protein</topology>
    </subcellularLocation>
</comment>
<dbReference type="EMBL" id="NIBG01000004">
    <property type="protein sequence ID" value="PAB60091.1"/>
    <property type="molecule type" value="Genomic_DNA"/>
</dbReference>
<keyword evidence="6 8" id="KW-1133">Transmembrane helix</keyword>
<dbReference type="PANTHER" id="PTHR30047:SF7">
    <property type="entry name" value="HIGH-AFFINITY CHOLINE TRANSPORT PROTEIN"/>
    <property type="match status" value="1"/>
</dbReference>
<comment type="caution">
    <text evidence="9">The sequence shown here is derived from an EMBL/GenBank/DDBJ whole genome shotgun (WGS) entry which is preliminary data.</text>
</comment>
<feature type="transmembrane region" description="Helical" evidence="8">
    <location>
        <begin position="12"/>
        <end position="32"/>
    </location>
</feature>
<feature type="transmembrane region" description="Helical" evidence="8">
    <location>
        <begin position="191"/>
        <end position="210"/>
    </location>
</feature>
<evidence type="ECO:0000313" key="10">
    <source>
        <dbReference type="Proteomes" id="UP000216024"/>
    </source>
</evidence>
<evidence type="ECO:0000256" key="2">
    <source>
        <dbReference type="ARBA" id="ARBA00005658"/>
    </source>
</evidence>
<feature type="transmembrane region" description="Helical" evidence="8">
    <location>
        <begin position="319"/>
        <end position="340"/>
    </location>
</feature>
<dbReference type="RefSeq" id="WP_095132316.1">
    <property type="nucleotide sequence ID" value="NZ_NIBG01000004.1"/>
</dbReference>
<evidence type="ECO:0000256" key="7">
    <source>
        <dbReference type="ARBA" id="ARBA00023136"/>
    </source>
</evidence>
<feature type="transmembrane region" description="Helical" evidence="8">
    <location>
        <begin position="92"/>
        <end position="112"/>
    </location>
</feature>
<feature type="transmembrane region" description="Helical" evidence="8">
    <location>
        <begin position="230"/>
        <end position="252"/>
    </location>
</feature>
<evidence type="ECO:0000256" key="8">
    <source>
        <dbReference type="SAM" id="Phobius"/>
    </source>
</evidence>
<comment type="similarity">
    <text evidence="2">Belongs to the BCCT transporter (TC 2.A.15) family.</text>
</comment>
<gene>
    <name evidence="9" type="ORF">CCE28_06880</name>
</gene>
<keyword evidence="7 8" id="KW-0472">Membrane</keyword>
<feature type="transmembrane region" description="Helical" evidence="8">
    <location>
        <begin position="476"/>
        <end position="498"/>
    </location>
</feature>
<accession>A0A267MKG0</accession>
<dbReference type="InterPro" id="IPR000060">
    <property type="entry name" value="BCCT_transptr"/>
</dbReference>